<proteinExistence type="predicted"/>
<accession>A0A1M4DVK2</accession>
<organism evidence="1">
    <name type="scientific">Nonomuraea gerenzanensis</name>
    <dbReference type="NCBI Taxonomy" id="93944"/>
    <lineage>
        <taxon>Bacteria</taxon>
        <taxon>Bacillati</taxon>
        <taxon>Actinomycetota</taxon>
        <taxon>Actinomycetes</taxon>
        <taxon>Streptosporangiales</taxon>
        <taxon>Streptosporangiaceae</taxon>
        <taxon>Nonomuraea</taxon>
    </lineage>
</organism>
<evidence type="ECO:0000313" key="1">
    <source>
        <dbReference type="EMBL" id="SBO90592.1"/>
    </source>
</evidence>
<dbReference type="EMBL" id="LT559118">
    <property type="protein sequence ID" value="SBO90592.1"/>
    <property type="molecule type" value="Genomic_DNA"/>
</dbReference>
<name>A0A1M4DVK2_9ACTN</name>
<reference evidence="1" key="1">
    <citation type="submission" date="2016-04" db="EMBL/GenBank/DDBJ databases">
        <authorList>
            <person name="Evans L.H."/>
            <person name="Alamgir A."/>
            <person name="Owens N."/>
            <person name="Weber N.D."/>
            <person name="Virtaneva K."/>
            <person name="Barbian K."/>
            <person name="Babar A."/>
            <person name="Rosenke K."/>
        </authorList>
    </citation>
    <scope>NUCLEOTIDE SEQUENCE</scope>
    <source>
        <strain evidence="1">Nono1</strain>
    </source>
</reference>
<gene>
    <name evidence="1" type="ORF">BN4615_P106</name>
</gene>
<sequence>MNNEQFEKDLTNLVARALGVEVEHPMSAFAQEMMQIKKTFVDAGFDEYQAQWYTDQLFNHALTVSAKRA</sequence>
<protein>
    <submittedName>
        <fullName evidence="1">Uncharacterized protein</fullName>
    </submittedName>
</protein>
<dbReference type="RefSeq" id="WP_225270029.1">
    <property type="nucleotide sequence ID" value="NZ_CP084058.1"/>
</dbReference>
<dbReference type="AlphaFoldDB" id="A0A1M4DVK2"/>